<name>A0A6J8F2D8_MYTCO</name>
<dbReference type="PANTHER" id="PTHR31511">
    <property type="entry name" value="PROTEIN CBG23764"/>
    <property type="match status" value="1"/>
</dbReference>
<proteinExistence type="predicted"/>
<dbReference type="InterPro" id="IPR012337">
    <property type="entry name" value="RNaseH-like_sf"/>
</dbReference>
<organism evidence="1 2">
    <name type="scientific">Mytilus coruscus</name>
    <name type="common">Sea mussel</name>
    <dbReference type="NCBI Taxonomy" id="42192"/>
    <lineage>
        <taxon>Eukaryota</taxon>
        <taxon>Metazoa</taxon>
        <taxon>Spiralia</taxon>
        <taxon>Lophotrochozoa</taxon>
        <taxon>Mollusca</taxon>
        <taxon>Bivalvia</taxon>
        <taxon>Autobranchia</taxon>
        <taxon>Pteriomorphia</taxon>
        <taxon>Mytilida</taxon>
        <taxon>Mytiloidea</taxon>
        <taxon>Mytilidae</taxon>
        <taxon>Mytilinae</taxon>
        <taxon>Mytilus</taxon>
    </lineage>
</organism>
<reference evidence="1 2" key="1">
    <citation type="submission" date="2020-06" db="EMBL/GenBank/DDBJ databases">
        <authorList>
            <person name="Li R."/>
            <person name="Bekaert M."/>
        </authorList>
    </citation>
    <scope>NUCLEOTIDE SEQUENCE [LARGE SCALE GENOMIC DNA]</scope>
    <source>
        <strain evidence="2">wild</strain>
    </source>
</reference>
<evidence type="ECO:0000313" key="2">
    <source>
        <dbReference type="Proteomes" id="UP000507470"/>
    </source>
</evidence>
<sequence length="323" mass="37615">MVRDIDDGYQEKAHPHFRSKSYISLQNESNDHNLNEAFQAINRVMDNKGSNWILNKVICLEVHTLPYSPIAGSMTYPKEGEAILEYQDFHKQMRVPFVIYADFECYAKKIETCQPDPNQSSTTHQTKFVSCGYSYVVVSSNDKYSKSAVVYRGENAVEHFFDNIFTEEEYIDDILRKIYEELIMSKIIKVRDHDHLGMNEDNKSPNYSNYRGAACQRCNLMLKYPNFIVYFHNLRNFDAHLLLSEAGKFKDKTLSCIPNNMEKYVSFSVEQPMFLDTYQCISSSLETLIANLAADGFKNFKQFRKAFPNDEHAKRLLQKSEYC</sequence>
<dbReference type="PANTHER" id="PTHR31511:SF12">
    <property type="entry name" value="RHO TERMINATION FACTOR N-TERMINAL DOMAIN-CONTAINING PROTEIN"/>
    <property type="match status" value="1"/>
</dbReference>
<dbReference type="Proteomes" id="UP000507470">
    <property type="component" value="Unassembled WGS sequence"/>
</dbReference>
<accession>A0A6J8F2D8</accession>
<dbReference type="SUPFAM" id="SSF53098">
    <property type="entry name" value="Ribonuclease H-like"/>
    <property type="match status" value="1"/>
</dbReference>
<protein>
    <recommendedName>
        <fullName evidence="3">DNA-directed DNA polymerase</fullName>
    </recommendedName>
</protein>
<keyword evidence="2" id="KW-1185">Reference proteome</keyword>
<dbReference type="OrthoDB" id="2331628at2759"/>
<evidence type="ECO:0008006" key="3">
    <source>
        <dbReference type="Google" id="ProtNLM"/>
    </source>
</evidence>
<evidence type="ECO:0000313" key="1">
    <source>
        <dbReference type="EMBL" id="CAC5426312.1"/>
    </source>
</evidence>
<gene>
    <name evidence="1" type="ORF">MCOR_58038</name>
</gene>
<dbReference type="EMBL" id="CACVKT020010426">
    <property type="protein sequence ID" value="CAC5426312.1"/>
    <property type="molecule type" value="Genomic_DNA"/>
</dbReference>
<dbReference type="AlphaFoldDB" id="A0A6J8F2D8"/>